<organism evidence="1 2">
    <name type="scientific">Colocasia esculenta</name>
    <name type="common">Wild taro</name>
    <name type="synonym">Arum esculentum</name>
    <dbReference type="NCBI Taxonomy" id="4460"/>
    <lineage>
        <taxon>Eukaryota</taxon>
        <taxon>Viridiplantae</taxon>
        <taxon>Streptophyta</taxon>
        <taxon>Embryophyta</taxon>
        <taxon>Tracheophyta</taxon>
        <taxon>Spermatophyta</taxon>
        <taxon>Magnoliopsida</taxon>
        <taxon>Liliopsida</taxon>
        <taxon>Araceae</taxon>
        <taxon>Aroideae</taxon>
        <taxon>Colocasieae</taxon>
        <taxon>Colocasia</taxon>
    </lineage>
</organism>
<dbReference type="AlphaFoldDB" id="A0A843VL72"/>
<accession>A0A843VL72</accession>
<evidence type="ECO:0000313" key="1">
    <source>
        <dbReference type="EMBL" id="MQL97268.1"/>
    </source>
</evidence>
<sequence>MALEALQPDQLALLALPLLVLLLLLEQLFRLILDPPEWEHPPSQSPPEQLGALAQLEHLPLVHQCGLMPQPLQQRCH</sequence>
<gene>
    <name evidence="1" type="ORF">Taro_029957</name>
</gene>
<keyword evidence="2" id="KW-1185">Reference proteome</keyword>
<dbReference type="Proteomes" id="UP000652761">
    <property type="component" value="Unassembled WGS sequence"/>
</dbReference>
<name>A0A843VL72_COLES</name>
<evidence type="ECO:0000313" key="2">
    <source>
        <dbReference type="Proteomes" id="UP000652761"/>
    </source>
</evidence>
<dbReference type="EMBL" id="NMUH01002025">
    <property type="protein sequence ID" value="MQL97268.1"/>
    <property type="molecule type" value="Genomic_DNA"/>
</dbReference>
<proteinExistence type="predicted"/>
<reference evidence="1" key="1">
    <citation type="submission" date="2017-07" db="EMBL/GenBank/DDBJ databases">
        <title>Taro Niue Genome Assembly and Annotation.</title>
        <authorList>
            <person name="Atibalentja N."/>
            <person name="Keating K."/>
            <person name="Fields C.J."/>
        </authorList>
    </citation>
    <scope>NUCLEOTIDE SEQUENCE</scope>
    <source>
        <strain evidence="1">Niue_2</strain>
        <tissue evidence="1">Leaf</tissue>
    </source>
</reference>
<protein>
    <submittedName>
        <fullName evidence="1">Uncharacterized protein</fullName>
    </submittedName>
</protein>
<comment type="caution">
    <text evidence="1">The sequence shown here is derived from an EMBL/GenBank/DDBJ whole genome shotgun (WGS) entry which is preliminary data.</text>
</comment>